<evidence type="ECO:0000313" key="4">
    <source>
        <dbReference type="Proteomes" id="UP001235664"/>
    </source>
</evidence>
<dbReference type="Proteomes" id="UP001235664">
    <property type="component" value="Unassembled WGS sequence"/>
</dbReference>
<feature type="compositionally biased region" description="Basic and acidic residues" evidence="1">
    <location>
        <begin position="48"/>
        <end position="59"/>
    </location>
</feature>
<protein>
    <submittedName>
        <fullName evidence="3">DUF3597 domain-containing protein</fullName>
    </submittedName>
</protein>
<dbReference type="Pfam" id="PF12200">
    <property type="entry name" value="DUF3597"/>
    <property type="match status" value="1"/>
</dbReference>
<dbReference type="RefSeq" id="WP_305929069.1">
    <property type="nucleotide sequence ID" value="NZ_JAVAIL010000001.1"/>
</dbReference>
<proteinExistence type="predicted"/>
<sequence length="137" mass="14892">MGIFSSIKDAIFGTEPELARAQATRTVAAPAQAGARSTNAEASAAQPKPERASDDRIDVENSLDSMPGSDRLNWRTSIVDLLKLINVDSDYESRKALANELGRADYDGSAEDNLWLHRRTMRELAASGGKVPPQYTD</sequence>
<feature type="domain" description="DUF3597" evidence="2">
    <location>
        <begin position="3"/>
        <end position="132"/>
    </location>
</feature>
<organism evidence="3 4">
    <name type="scientific">Qipengyuania benthica</name>
    <dbReference type="NCBI Taxonomy" id="3067651"/>
    <lineage>
        <taxon>Bacteria</taxon>
        <taxon>Pseudomonadati</taxon>
        <taxon>Pseudomonadota</taxon>
        <taxon>Alphaproteobacteria</taxon>
        <taxon>Sphingomonadales</taxon>
        <taxon>Erythrobacteraceae</taxon>
        <taxon>Qipengyuania</taxon>
    </lineage>
</organism>
<evidence type="ECO:0000256" key="1">
    <source>
        <dbReference type="SAM" id="MobiDB-lite"/>
    </source>
</evidence>
<dbReference type="SUPFAM" id="SSF158634">
    <property type="entry name" value="RPA2825-like"/>
    <property type="match status" value="1"/>
</dbReference>
<keyword evidence="4" id="KW-1185">Reference proteome</keyword>
<reference evidence="3 4" key="1">
    <citation type="submission" date="2023-08" db="EMBL/GenBank/DDBJ databases">
        <title>genomic of DY56.</title>
        <authorList>
            <person name="Wang Y."/>
        </authorList>
    </citation>
    <scope>NUCLEOTIDE SEQUENCE [LARGE SCALE GENOMIC DNA]</scope>
    <source>
        <strain evidence="3 4">DY56-A-20</strain>
    </source>
</reference>
<dbReference type="InterPro" id="IPR022016">
    <property type="entry name" value="DUF3597"/>
</dbReference>
<dbReference type="EMBL" id="JAVAIL010000001">
    <property type="protein sequence ID" value="MDP4538964.1"/>
    <property type="molecule type" value="Genomic_DNA"/>
</dbReference>
<accession>A0ABT9H6M1</accession>
<comment type="caution">
    <text evidence="3">The sequence shown here is derived from an EMBL/GenBank/DDBJ whole genome shotgun (WGS) entry which is preliminary data.</text>
</comment>
<gene>
    <name evidence="3" type="ORF">Q9K01_04920</name>
</gene>
<evidence type="ECO:0000259" key="2">
    <source>
        <dbReference type="Pfam" id="PF12200"/>
    </source>
</evidence>
<feature type="region of interest" description="Disordered" evidence="1">
    <location>
        <begin position="23"/>
        <end position="66"/>
    </location>
</feature>
<evidence type="ECO:0000313" key="3">
    <source>
        <dbReference type="EMBL" id="MDP4538964.1"/>
    </source>
</evidence>
<name>A0ABT9H6M1_9SPHN</name>